<proteinExistence type="predicted"/>
<sequence>MERRFPAEDEERLWSLLEAAWAPLGAEVGHARWALANRAAGDDAGGRPPFTVVEEALDDFLSNLRFISEKVPSDELTSLDRVVEANAAGWRDS</sequence>
<dbReference type="EMBL" id="JAMZEC010000001">
    <property type="protein sequence ID" value="MCP2346600.1"/>
    <property type="molecule type" value="Genomic_DNA"/>
</dbReference>
<protein>
    <recommendedName>
        <fullName evidence="3">DUF4259 domain-containing protein</fullName>
    </recommendedName>
</protein>
<dbReference type="RefSeq" id="WP_253768922.1">
    <property type="nucleotide sequence ID" value="NZ_BAAAVE010000012.1"/>
</dbReference>
<comment type="caution">
    <text evidence="1">The sequence shown here is derived from an EMBL/GenBank/DDBJ whole genome shotgun (WGS) entry which is preliminary data.</text>
</comment>
<dbReference type="Proteomes" id="UP001320766">
    <property type="component" value="Unassembled WGS sequence"/>
</dbReference>
<evidence type="ECO:0000313" key="1">
    <source>
        <dbReference type="EMBL" id="MCP2346600.1"/>
    </source>
</evidence>
<gene>
    <name evidence="1" type="ORF">HD595_002722</name>
</gene>
<evidence type="ECO:0008006" key="3">
    <source>
        <dbReference type="Google" id="ProtNLM"/>
    </source>
</evidence>
<name>A0ABT1JYB8_9ACTN</name>
<accession>A0ABT1JYB8</accession>
<reference evidence="1 2" key="1">
    <citation type="submission" date="2022-06" db="EMBL/GenBank/DDBJ databases">
        <title>Sequencing the genomes of 1000 actinobacteria strains.</title>
        <authorList>
            <person name="Klenk H.-P."/>
        </authorList>
    </citation>
    <scope>NUCLEOTIDE SEQUENCE [LARGE SCALE GENOMIC DNA]</scope>
    <source>
        <strain evidence="1 2">DSM 44170</strain>
    </source>
</reference>
<organism evidence="1 2">
    <name type="scientific">Nonomuraea roseoviolacea subsp. carminata</name>
    <dbReference type="NCBI Taxonomy" id="160689"/>
    <lineage>
        <taxon>Bacteria</taxon>
        <taxon>Bacillati</taxon>
        <taxon>Actinomycetota</taxon>
        <taxon>Actinomycetes</taxon>
        <taxon>Streptosporangiales</taxon>
        <taxon>Streptosporangiaceae</taxon>
        <taxon>Nonomuraea</taxon>
    </lineage>
</organism>
<keyword evidence="2" id="KW-1185">Reference proteome</keyword>
<evidence type="ECO:0000313" key="2">
    <source>
        <dbReference type="Proteomes" id="UP001320766"/>
    </source>
</evidence>